<dbReference type="NCBIfam" id="NF005559">
    <property type="entry name" value="PRK07231.1"/>
    <property type="match status" value="1"/>
</dbReference>
<dbReference type="Gene3D" id="3.40.50.720">
    <property type="entry name" value="NAD(P)-binding Rossmann-like Domain"/>
    <property type="match status" value="1"/>
</dbReference>
<dbReference type="GO" id="GO:0004090">
    <property type="term" value="F:carbonyl reductase (NADPH) activity"/>
    <property type="evidence" value="ECO:0007669"/>
    <property type="project" value="TreeGrafter"/>
</dbReference>
<dbReference type="AlphaFoldDB" id="A0AAJ6YCR8"/>
<dbReference type="GeneID" id="105360496"/>
<evidence type="ECO:0000313" key="3">
    <source>
        <dbReference type="RefSeq" id="XP_011495704.1"/>
    </source>
</evidence>
<dbReference type="InterPro" id="IPR002347">
    <property type="entry name" value="SDR_fam"/>
</dbReference>
<accession>A0AAJ6YCR8</accession>
<dbReference type="SUPFAM" id="SSF51735">
    <property type="entry name" value="NAD(P)-binding Rossmann-fold domains"/>
    <property type="match status" value="1"/>
</dbReference>
<organism evidence="2 3">
    <name type="scientific">Ceratosolen solmsi marchali</name>
    <dbReference type="NCBI Taxonomy" id="326594"/>
    <lineage>
        <taxon>Eukaryota</taxon>
        <taxon>Metazoa</taxon>
        <taxon>Ecdysozoa</taxon>
        <taxon>Arthropoda</taxon>
        <taxon>Hexapoda</taxon>
        <taxon>Insecta</taxon>
        <taxon>Pterygota</taxon>
        <taxon>Neoptera</taxon>
        <taxon>Endopterygota</taxon>
        <taxon>Hymenoptera</taxon>
        <taxon>Apocrita</taxon>
        <taxon>Proctotrupomorpha</taxon>
        <taxon>Chalcidoidea</taxon>
        <taxon>Agaonidae</taxon>
        <taxon>Agaoninae</taxon>
        <taxon>Ceratosolen</taxon>
    </lineage>
</organism>
<gene>
    <name evidence="3" type="primary">LOC105360496</name>
</gene>
<dbReference type="PANTHER" id="PTHR43943">
    <property type="entry name" value="DEHYDROGENASE/REDUCTASE (SDR FAMILY) MEMBER 4"/>
    <property type="match status" value="1"/>
</dbReference>
<dbReference type="PRINTS" id="PR00081">
    <property type="entry name" value="GDHRDH"/>
</dbReference>
<evidence type="ECO:0000313" key="2">
    <source>
        <dbReference type="Proteomes" id="UP000695007"/>
    </source>
</evidence>
<dbReference type="KEGG" id="csol:105360496"/>
<reference evidence="3" key="1">
    <citation type="submission" date="2025-08" db="UniProtKB">
        <authorList>
            <consortium name="RefSeq"/>
        </authorList>
    </citation>
    <scope>IDENTIFICATION</scope>
</reference>
<dbReference type="FunFam" id="3.40.50.720:FF:000084">
    <property type="entry name" value="Short-chain dehydrogenase reductase"/>
    <property type="match status" value="1"/>
</dbReference>
<sequence>MDKVVRGLKSSTKSLNQCCRLEEKVAIVTASSQGIGFAVAQRLAQEGAKVIICSRKEANVNSAVDKLKTKGYEVSGITCHVGVDEDRKKLLNEAISKYGGLDILVLNAAVNPSIGPVLECSEAVWDKIFEINVKSTFLMMKESLPLLKKSKSPSIIIMSSIAGYQPFDMLGVYSISKTTLLSLCKITAQELARDGIRVNCIAPGVIKTKFSNFLHNSEAASEMIIATIPMQRFGIPEEIGSVAAFLASSDASYITGETIVAGGGIKSRL</sequence>
<dbReference type="RefSeq" id="XP_011495704.1">
    <property type="nucleotide sequence ID" value="XM_011497402.1"/>
</dbReference>
<proteinExistence type="inferred from homology"/>
<dbReference type="InterPro" id="IPR036291">
    <property type="entry name" value="NAD(P)-bd_dom_sf"/>
</dbReference>
<keyword evidence="2" id="KW-1185">Reference proteome</keyword>
<protein>
    <submittedName>
        <fullName evidence="3">Dehydrogenase/reductase SDR family member 4</fullName>
    </submittedName>
</protein>
<evidence type="ECO:0000256" key="1">
    <source>
        <dbReference type="ARBA" id="ARBA00006484"/>
    </source>
</evidence>
<dbReference type="CTD" id="10901"/>
<dbReference type="Proteomes" id="UP000695007">
    <property type="component" value="Unplaced"/>
</dbReference>
<comment type="similarity">
    <text evidence="1">Belongs to the short-chain dehydrogenases/reductases (SDR) family.</text>
</comment>
<dbReference type="Pfam" id="PF13561">
    <property type="entry name" value="adh_short_C2"/>
    <property type="match status" value="1"/>
</dbReference>
<dbReference type="PANTHER" id="PTHR43943:SF2">
    <property type="entry name" value="DEHYDROGENASE_REDUCTASE 4"/>
    <property type="match status" value="1"/>
</dbReference>
<name>A0AAJ6YCR8_9HYME</name>